<evidence type="ECO:0008006" key="10">
    <source>
        <dbReference type="Google" id="ProtNLM"/>
    </source>
</evidence>
<reference evidence="8 9" key="1">
    <citation type="journal article" date="2009" name="Genome Biol.">
        <title>Community-wide analysis of microbial genome sequence signatures.</title>
        <authorList>
            <person name="Dick G.J."/>
            <person name="Andersson A.F."/>
            <person name="Baker B.J."/>
            <person name="Simmons S.L."/>
            <person name="Thomas B.C."/>
            <person name="Yelton A.P."/>
            <person name="Banfield J.F."/>
        </authorList>
    </citation>
    <scope>NUCLEOTIDE SEQUENCE [LARGE SCALE GENOMIC DNA]</scope>
    <source>
        <strain evidence="8">ARMAN-2</strain>
    </source>
</reference>
<evidence type="ECO:0000256" key="5">
    <source>
        <dbReference type="ARBA" id="ARBA00022989"/>
    </source>
</evidence>
<dbReference type="PANTHER" id="PTHR39087:SF2">
    <property type="entry name" value="UPF0104 MEMBRANE PROTEIN MJ1595"/>
    <property type="match status" value="1"/>
</dbReference>
<feature type="transmembrane region" description="Helical" evidence="7">
    <location>
        <begin position="36"/>
        <end position="60"/>
    </location>
</feature>
<keyword evidence="6 7" id="KW-0472">Membrane</keyword>
<keyword evidence="4 7" id="KW-0812">Transmembrane</keyword>
<evidence type="ECO:0000256" key="2">
    <source>
        <dbReference type="ARBA" id="ARBA00011061"/>
    </source>
</evidence>
<proteinExistence type="inferred from homology"/>
<keyword evidence="9" id="KW-1185">Reference proteome</keyword>
<keyword evidence="5 7" id="KW-1133">Transmembrane helix</keyword>
<evidence type="ECO:0000256" key="3">
    <source>
        <dbReference type="ARBA" id="ARBA00022475"/>
    </source>
</evidence>
<dbReference type="Proteomes" id="UP000332487">
    <property type="component" value="Unassembled WGS sequence"/>
</dbReference>
<feature type="transmembrane region" description="Helical" evidence="7">
    <location>
        <begin position="267"/>
        <end position="289"/>
    </location>
</feature>
<reference evidence="8 9" key="2">
    <citation type="journal article" date="2010" name="Proc. Natl. Acad. Sci. U.S.A.">
        <title>Enigmatic, ultrasmall, uncultivated Archaea.</title>
        <authorList>
            <person name="Baker B.J."/>
            <person name="Comolli L.R."/>
            <person name="Dick G.J."/>
            <person name="Hauser L.J."/>
            <person name="Hyatt D."/>
            <person name="Dill B.D."/>
            <person name="Land M.L."/>
            <person name="Verberkmoes N.C."/>
            <person name="Hettich R.L."/>
            <person name="Banfield J.F."/>
        </authorList>
    </citation>
    <scope>NUCLEOTIDE SEQUENCE [LARGE SCALE GENOMIC DNA]</scope>
    <source>
        <strain evidence="8">ARMAN-2</strain>
    </source>
</reference>
<evidence type="ECO:0000256" key="4">
    <source>
        <dbReference type="ARBA" id="ARBA00022692"/>
    </source>
</evidence>
<dbReference type="EMBL" id="GG697241">
    <property type="protein sequence ID" value="EET89659.1"/>
    <property type="molecule type" value="Genomic_DNA"/>
</dbReference>
<evidence type="ECO:0000313" key="8">
    <source>
        <dbReference type="EMBL" id="EET89659.1"/>
    </source>
</evidence>
<comment type="subcellular location">
    <subcellularLocation>
        <location evidence="1">Cell membrane</location>
        <topology evidence="1">Multi-pass membrane protein</topology>
    </subcellularLocation>
</comment>
<dbReference type="InterPro" id="IPR022791">
    <property type="entry name" value="L-PG_synthase/AglD"/>
</dbReference>
<dbReference type="Pfam" id="PF03706">
    <property type="entry name" value="LPG_synthase_TM"/>
    <property type="match status" value="1"/>
</dbReference>
<organism evidence="8 9">
    <name type="scientific">Candidatus Micrarchaeum acidiphilum ARMAN-2</name>
    <dbReference type="NCBI Taxonomy" id="425595"/>
    <lineage>
        <taxon>Archaea</taxon>
        <taxon>Candidatus Micrarchaeota</taxon>
        <taxon>Candidatus Micrarchaeia</taxon>
        <taxon>Candidatus Micrarchaeales</taxon>
        <taxon>Candidatus Micrarchaeaceae</taxon>
        <taxon>Candidatus Micrarchaeum</taxon>
    </lineage>
</organism>
<dbReference type="NCBIfam" id="TIGR00374">
    <property type="entry name" value="flippase-like domain"/>
    <property type="match status" value="1"/>
</dbReference>
<feature type="transmembrane region" description="Helical" evidence="7">
    <location>
        <begin position="146"/>
        <end position="170"/>
    </location>
</feature>
<evidence type="ECO:0000256" key="7">
    <source>
        <dbReference type="SAM" id="Phobius"/>
    </source>
</evidence>
<comment type="similarity">
    <text evidence="2">Belongs to the UPF0104 family.</text>
</comment>
<dbReference type="GO" id="GO:0005886">
    <property type="term" value="C:plasma membrane"/>
    <property type="evidence" value="ECO:0007669"/>
    <property type="project" value="UniProtKB-SubCell"/>
</dbReference>
<evidence type="ECO:0000313" key="9">
    <source>
        <dbReference type="Proteomes" id="UP000332487"/>
    </source>
</evidence>
<protein>
    <recommendedName>
        <fullName evidence="10">Flippase-like domain-containing protein</fullName>
    </recommendedName>
</protein>
<dbReference type="PANTHER" id="PTHR39087">
    <property type="entry name" value="UPF0104 MEMBRANE PROTEIN MJ1595"/>
    <property type="match status" value="1"/>
</dbReference>
<evidence type="ECO:0000256" key="1">
    <source>
        <dbReference type="ARBA" id="ARBA00004651"/>
    </source>
</evidence>
<feature type="transmembrane region" description="Helical" evidence="7">
    <location>
        <begin position="176"/>
        <end position="199"/>
    </location>
</feature>
<evidence type="ECO:0000256" key="6">
    <source>
        <dbReference type="ARBA" id="ARBA00023136"/>
    </source>
</evidence>
<gene>
    <name evidence="8" type="ORF">UNLARM2_0777</name>
</gene>
<sequence>MAAKKAGKKQKKSLWYSITHVNKLNRKEYVDLIHRVTLFIVLGFVASVLVFAAIAIFGGVGKVLYTIGHANLLIYSLAFVSVLVSYLLRFIKWSYYLRRLKLKVPKGKSLIVYLSLYSMNITPGKIGRVLAAYTLNRITKVKFSNVVPTVTIDIFTDFLGVGLLALIASILFNKDIIYVIILDVILILPFLFIVNDWFYRIVKKLLAKRNFIKNFTLFGDEYFASQSVLNKPVVYLVSMLVTLPAAFFNAAALYFSLLSIGAKPSMIGSIFINSTSQLFGMVTAIPGNIGVTDGTLVALISSLFNLSYSLSSAITIMTRMATLWFGLALGFVFLIYSLKYWKKI</sequence>
<dbReference type="AlphaFoldDB" id="C7DI85"/>
<feature type="transmembrane region" description="Helical" evidence="7">
    <location>
        <begin position="72"/>
        <end position="91"/>
    </location>
</feature>
<accession>C7DI85</accession>
<name>C7DI85_MICA2</name>
<feature type="transmembrane region" description="Helical" evidence="7">
    <location>
        <begin position="323"/>
        <end position="341"/>
    </location>
</feature>
<keyword evidence="3" id="KW-1003">Cell membrane</keyword>
<feature type="transmembrane region" description="Helical" evidence="7">
    <location>
        <begin position="233"/>
        <end position="255"/>
    </location>
</feature>